<comment type="caution">
    <text evidence="1">The sequence shown here is derived from an EMBL/GenBank/DDBJ whole genome shotgun (WGS) entry which is preliminary data.</text>
</comment>
<sequence>MLNFNMETSDGRYLDLGEPKYDSWNFAPEYRQLIVNTYEDTIQLEDVELAEKVMLEEGYGLYIKMSKITIKSLDFEPDFYRYILKSGNKYMPTLDSNKDSYLEENEIAHLDFIRQQSDIINVLFKTINQFSISLGVADADYKRNQIVQYCGAELKELIIIMKVLSMCGYEFATNLFVNTQNN</sequence>
<dbReference type="EMBL" id="JAGQLF010000005">
    <property type="protein sequence ID" value="MCA9386531.1"/>
    <property type="molecule type" value="Genomic_DNA"/>
</dbReference>
<gene>
    <name evidence="1" type="ORF">KC669_00705</name>
</gene>
<dbReference type="Proteomes" id="UP000714915">
    <property type="component" value="Unassembled WGS sequence"/>
</dbReference>
<evidence type="ECO:0000313" key="1">
    <source>
        <dbReference type="EMBL" id="MCA9386531.1"/>
    </source>
</evidence>
<proteinExistence type="predicted"/>
<protein>
    <submittedName>
        <fullName evidence="1">Uncharacterized protein</fullName>
    </submittedName>
</protein>
<dbReference type="AlphaFoldDB" id="A0A955RL24"/>
<reference evidence="1" key="2">
    <citation type="journal article" date="2021" name="Microbiome">
        <title>Successional dynamics and alternative stable states in a saline activated sludge microbial community over 9 years.</title>
        <authorList>
            <person name="Wang Y."/>
            <person name="Ye J."/>
            <person name="Ju F."/>
            <person name="Liu L."/>
            <person name="Boyd J.A."/>
            <person name="Deng Y."/>
            <person name="Parks D.H."/>
            <person name="Jiang X."/>
            <person name="Yin X."/>
            <person name="Woodcroft B.J."/>
            <person name="Tyson G.W."/>
            <person name="Hugenholtz P."/>
            <person name="Polz M.F."/>
            <person name="Zhang T."/>
        </authorList>
    </citation>
    <scope>NUCLEOTIDE SEQUENCE</scope>
    <source>
        <strain evidence="1">HKST-UBA09</strain>
    </source>
</reference>
<accession>A0A955RL24</accession>
<name>A0A955RL24_9BACT</name>
<organism evidence="1 2">
    <name type="scientific">Candidatus Dojkabacteria bacterium</name>
    <dbReference type="NCBI Taxonomy" id="2099670"/>
    <lineage>
        <taxon>Bacteria</taxon>
        <taxon>Candidatus Dojkabacteria</taxon>
    </lineage>
</organism>
<reference evidence="1" key="1">
    <citation type="submission" date="2020-04" db="EMBL/GenBank/DDBJ databases">
        <authorList>
            <person name="Zhang T."/>
        </authorList>
    </citation>
    <scope>NUCLEOTIDE SEQUENCE</scope>
    <source>
        <strain evidence="1">HKST-UBA09</strain>
    </source>
</reference>
<evidence type="ECO:0000313" key="2">
    <source>
        <dbReference type="Proteomes" id="UP000714915"/>
    </source>
</evidence>